<feature type="domain" description="Transglutaminase-like" evidence="2">
    <location>
        <begin position="520"/>
        <end position="600"/>
    </location>
</feature>
<evidence type="ECO:0000313" key="4">
    <source>
        <dbReference type="Proteomes" id="UP000319908"/>
    </source>
</evidence>
<feature type="region of interest" description="Disordered" evidence="1">
    <location>
        <begin position="111"/>
        <end position="131"/>
    </location>
</feature>
<protein>
    <submittedName>
        <fullName evidence="3">Transglutaminase-like superfamily protein</fullName>
    </submittedName>
</protein>
<dbReference type="SUPFAM" id="SSF54001">
    <property type="entry name" value="Cysteine proteinases"/>
    <property type="match status" value="1"/>
</dbReference>
<dbReference type="Proteomes" id="UP000319908">
    <property type="component" value="Unassembled WGS sequence"/>
</dbReference>
<dbReference type="InterPro" id="IPR038765">
    <property type="entry name" value="Papain-like_cys_pep_sf"/>
</dbReference>
<keyword evidence="4" id="KW-1185">Reference proteome</keyword>
<dbReference type="EMBL" id="SJPU01000001">
    <property type="protein sequence ID" value="TWU18937.1"/>
    <property type="molecule type" value="Genomic_DNA"/>
</dbReference>
<sequence length="646" mass="70694">MSGVIRLIAVTIVLIVWDEFATPAALRLPIAPLRWKLAGQPDSERRKPEQCRTVTQMDWKMTQLALTFQRWRSALRLGGTVLLGLSSGCDLPDRHDIGMFRKPAAWEVTDASASERDRIEPSGLSRGSDAEAGADDTWQFWYLHQVESGDIVGGVEMQSQRITSVGTDDQIQVTLHERVLVESDASVAWTPTQFRYMTSNGQTFWYALDGGLVRSDSKFRIGPVEQSRLVEVSEKQIRFTADGFSNTQSKTIALPGILAGPLAVYRSLLGHPLAPHKQRKMTLLLPLQESTADLRIEGQPPALARRLTDQGVVMDSLREAIAVVAIDASRQRQQYFWYDDQGVVQATNVSGDPRFTYRCEENQYNELAKPVLQQQYPVVVDVPGEQIAPGQLTLLALDVEQSPNSLASTTSTWPGITAAPRQYVQEIDSSHQRVVMAGPAVSLAKFAGLSPRYDSPVELADLAETPVLNYRSTGVKKVLGVAATMAGTSNEEKAVELNRTVHSLLSFVPLSTGVRSASDIAQTGLADSTEHAILLAAMLRANYIPARLAVGLRYLPEAADESVSPDSLSSADPTPTYPFVYHAWVTAKVEDGWIALDPTTGQLVGPECLTLDITDASNLKADGFVNRYLAILRSLRLRVSAAVVES</sequence>
<dbReference type="Pfam" id="PF01841">
    <property type="entry name" value="Transglut_core"/>
    <property type="match status" value="1"/>
</dbReference>
<comment type="caution">
    <text evidence="3">The sequence shown here is derived from an EMBL/GenBank/DDBJ whole genome shotgun (WGS) entry which is preliminary data.</text>
</comment>
<dbReference type="InterPro" id="IPR002931">
    <property type="entry name" value="Transglutaminase-like"/>
</dbReference>
<reference evidence="3 4" key="1">
    <citation type="journal article" date="2020" name="Antonie Van Leeuwenhoek">
        <title>Rhodopirellula heiligendammensis sp. nov., Rhodopirellula pilleata sp. nov., and Rhodopirellula solitaria sp. nov. isolated from natural or artificial marine surfaces in Northern Germany and California, USA, and emended description of the genus Rhodopirellula.</title>
        <authorList>
            <person name="Kallscheuer N."/>
            <person name="Wiegand S."/>
            <person name="Jogler M."/>
            <person name="Boedeker C."/>
            <person name="Peeters S.H."/>
            <person name="Rast P."/>
            <person name="Heuer A."/>
            <person name="Jetten M.S.M."/>
            <person name="Rohde M."/>
            <person name="Jogler C."/>
        </authorList>
    </citation>
    <scope>NUCLEOTIDE SEQUENCE [LARGE SCALE GENOMIC DNA]</scope>
    <source>
        <strain evidence="3 4">Poly21</strain>
    </source>
</reference>
<evidence type="ECO:0000313" key="3">
    <source>
        <dbReference type="EMBL" id="TWU18937.1"/>
    </source>
</evidence>
<dbReference type="SMART" id="SM00460">
    <property type="entry name" value="TGc"/>
    <property type="match status" value="1"/>
</dbReference>
<organism evidence="3 4">
    <name type="scientific">Allorhodopirellula heiligendammensis</name>
    <dbReference type="NCBI Taxonomy" id="2714739"/>
    <lineage>
        <taxon>Bacteria</taxon>
        <taxon>Pseudomonadati</taxon>
        <taxon>Planctomycetota</taxon>
        <taxon>Planctomycetia</taxon>
        <taxon>Pirellulales</taxon>
        <taxon>Pirellulaceae</taxon>
        <taxon>Allorhodopirellula</taxon>
    </lineage>
</organism>
<evidence type="ECO:0000256" key="1">
    <source>
        <dbReference type="SAM" id="MobiDB-lite"/>
    </source>
</evidence>
<dbReference type="Gene3D" id="3.10.620.30">
    <property type="match status" value="1"/>
</dbReference>
<dbReference type="AlphaFoldDB" id="A0A5C6C4L9"/>
<accession>A0A5C6C4L9</accession>
<name>A0A5C6C4L9_9BACT</name>
<gene>
    <name evidence="3" type="ORF">Poly21_11080</name>
</gene>
<dbReference type="PANTHER" id="PTHR33490">
    <property type="entry name" value="BLR5614 PROTEIN-RELATED"/>
    <property type="match status" value="1"/>
</dbReference>
<proteinExistence type="predicted"/>
<dbReference type="PANTHER" id="PTHR33490:SF6">
    <property type="entry name" value="SLL1049 PROTEIN"/>
    <property type="match status" value="1"/>
</dbReference>
<evidence type="ECO:0000259" key="2">
    <source>
        <dbReference type="SMART" id="SM00460"/>
    </source>
</evidence>